<gene>
    <name evidence="2" type="ORF">ACFFJK_19265</name>
</gene>
<evidence type="ECO:0008006" key="4">
    <source>
        <dbReference type="Google" id="ProtNLM"/>
    </source>
</evidence>
<dbReference type="PROSITE" id="PS51257">
    <property type="entry name" value="PROKAR_LIPOPROTEIN"/>
    <property type="match status" value="1"/>
</dbReference>
<evidence type="ECO:0000313" key="2">
    <source>
        <dbReference type="EMBL" id="MFC0254041.1"/>
    </source>
</evidence>
<proteinExistence type="predicted"/>
<accession>A0ABV6FKH4</accession>
<name>A0ABV6FKH4_9BURK</name>
<dbReference type="EMBL" id="JBHLWP010000018">
    <property type="protein sequence ID" value="MFC0254041.1"/>
    <property type="molecule type" value="Genomic_DNA"/>
</dbReference>
<feature type="chain" id="PRO_5046555368" description="Histidine kinase" evidence="1">
    <location>
        <begin position="31"/>
        <end position="233"/>
    </location>
</feature>
<keyword evidence="3" id="KW-1185">Reference proteome</keyword>
<reference evidence="2 3" key="1">
    <citation type="submission" date="2024-09" db="EMBL/GenBank/DDBJ databases">
        <authorList>
            <person name="Sun Q."/>
            <person name="Mori K."/>
        </authorList>
    </citation>
    <scope>NUCLEOTIDE SEQUENCE [LARGE SCALE GENOMIC DNA]</scope>
    <source>
        <strain evidence="2 3">CCM 7792</strain>
    </source>
</reference>
<evidence type="ECO:0000313" key="3">
    <source>
        <dbReference type="Proteomes" id="UP001589773"/>
    </source>
</evidence>
<feature type="signal peptide" evidence="1">
    <location>
        <begin position="1"/>
        <end position="30"/>
    </location>
</feature>
<dbReference type="Gene3D" id="2.40.160.170">
    <property type="match status" value="1"/>
</dbReference>
<evidence type="ECO:0000256" key="1">
    <source>
        <dbReference type="SAM" id="SignalP"/>
    </source>
</evidence>
<dbReference type="RefSeq" id="WP_379681292.1">
    <property type="nucleotide sequence ID" value="NZ_JBHLWP010000018.1"/>
</dbReference>
<organism evidence="2 3">
    <name type="scientific">Massilia consociata</name>
    <dbReference type="NCBI Taxonomy" id="760117"/>
    <lineage>
        <taxon>Bacteria</taxon>
        <taxon>Pseudomonadati</taxon>
        <taxon>Pseudomonadota</taxon>
        <taxon>Betaproteobacteria</taxon>
        <taxon>Burkholderiales</taxon>
        <taxon>Oxalobacteraceae</taxon>
        <taxon>Telluria group</taxon>
        <taxon>Massilia</taxon>
    </lineage>
</organism>
<dbReference type="Proteomes" id="UP001589773">
    <property type="component" value="Unassembled WGS sequence"/>
</dbReference>
<keyword evidence="1" id="KW-0732">Signal</keyword>
<sequence length="233" mass="24903">MGQKRIQHPPTALATLAVLAACFASASAHAQAGVAVSADLGTTGAGLHLTVPVAPALNARIGLNYLGYDFAQRSGLVDYDLSGKLHTYDLLADWYVRPGSNFRLTAGLIYNGTRFDARGQPAGGRFTFNGNTYSAAEVGTLNGSVRFRRAAPYFGIGWGNALSPDKRWQFNADIGAFYQGKARVRLAALGCTVSSAACDALARDLAVEELRLQDDVSDYRLFPVLRASLSYSF</sequence>
<protein>
    <recommendedName>
        <fullName evidence="4">Histidine kinase</fullName>
    </recommendedName>
</protein>
<comment type="caution">
    <text evidence="2">The sequence shown here is derived from an EMBL/GenBank/DDBJ whole genome shotgun (WGS) entry which is preliminary data.</text>
</comment>